<proteinExistence type="predicted"/>
<evidence type="ECO:0000313" key="2">
    <source>
        <dbReference type="Proteomes" id="UP001054902"/>
    </source>
</evidence>
<dbReference type="Proteomes" id="UP001054902">
    <property type="component" value="Unassembled WGS sequence"/>
</dbReference>
<reference evidence="1 2" key="1">
    <citation type="journal article" date="2021" name="Sci. Rep.">
        <title>The genome of the diatom Chaetoceros tenuissimus carries an ancient integrated fragment of an extant virus.</title>
        <authorList>
            <person name="Hongo Y."/>
            <person name="Kimura K."/>
            <person name="Takaki Y."/>
            <person name="Yoshida Y."/>
            <person name="Baba S."/>
            <person name="Kobayashi G."/>
            <person name="Nagasaki K."/>
            <person name="Hano T."/>
            <person name="Tomaru Y."/>
        </authorList>
    </citation>
    <scope>NUCLEOTIDE SEQUENCE [LARGE SCALE GENOMIC DNA]</scope>
    <source>
        <strain evidence="1 2">NIES-3715</strain>
    </source>
</reference>
<keyword evidence="2" id="KW-1185">Reference proteome</keyword>
<dbReference type="AlphaFoldDB" id="A0AAD3GYT7"/>
<protein>
    <submittedName>
        <fullName evidence="1">Uncharacterized protein</fullName>
    </submittedName>
</protein>
<comment type="caution">
    <text evidence="1">The sequence shown here is derived from an EMBL/GenBank/DDBJ whole genome shotgun (WGS) entry which is preliminary data.</text>
</comment>
<name>A0AAD3GYT7_9STRA</name>
<accession>A0AAD3GYT7</accession>
<gene>
    <name evidence="1" type="ORF">CTEN210_00429</name>
</gene>
<dbReference type="EMBL" id="BLLK01000019">
    <property type="protein sequence ID" value="GFH43955.1"/>
    <property type="molecule type" value="Genomic_DNA"/>
</dbReference>
<sequence>MGLFVKKDIVEKGLLHISLCHQEHDIFDYLVNWDPDALINSRHDSLPLIHAAYFQNRRINYLKAGFKHHPNICGLLFIKDADGTTALEHLYNSMGEDGLINTLFNILSSMKDYPILHHIFTKAPKHKELFAKRFPWAGNLKDHNGRSLQQAILAAGPNVMNENEVLFAMLTDDQIQEKDPITTLFPFAAMAVGEHADLYRCFYLLRRHPSVMDKRSRVNLTVRHQSRKKRKVSK</sequence>
<evidence type="ECO:0000313" key="1">
    <source>
        <dbReference type="EMBL" id="GFH43955.1"/>
    </source>
</evidence>
<organism evidence="1 2">
    <name type="scientific">Chaetoceros tenuissimus</name>
    <dbReference type="NCBI Taxonomy" id="426638"/>
    <lineage>
        <taxon>Eukaryota</taxon>
        <taxon>Sar</taxon>
        <taxon>Stramenopiles</taxon>
        <taxon>Ochrophyta</taxon>
        <taxon>Bacillariophyta</taxon>
        <taxon>Coscinodiscophyceae</taxon>
        <taxon>Chaetocerotophycidae</taxon>
        <taxon>Chaetocerotales</taxon>
        <taxon>Chaetocerotaceae</taxon>
        <taxon>Chaetoceros</taxon>
    </lineage>
</organism>